<dbReference type="EMBL" id="JBGMEK010000128">
    <property type="protein sequence ID" value="MFA0813721.1"/>
    <property type="molecule type" value="Genomic_DNA"/>
</dbReference>
<sequence length="65" mass="7784">MNQQQWQSHVRAYERSSQSKRAYTRKHNLNYSQFLYWYRKLTELTSVSDTPDFVPVDIKSPVATT</sequence>
<keyword evidence="2" id="KW-1185">Reference proteome</keyword>
<evidence type="ECO:0000313" key="2">
    <source>
        <dbReference type="Proteomes" id="UP001569428"/>
    </source>
</evidence>
<accession>A0ABV4P5R6</accession>
<dbReference type="NCBIfam" id="NF047593">
    <property type="entry name" value="IS66_ISAeme5_TnpA"/>
    <property type="match status" value="1"/>
</dbReference>
<evidence type="ECO:0000313" key="1">
    <source>
        <dbReference type="EMBL" id="MFA0813721.1"/>
    </source>
</evidence>
<feature type="non-terminal residue" evidence="1">
    <location>
        <position position="65"/>
    </location>
</feature>
<proteinExistence type="predicted"/>
<organism evidence="1 2">
    <name type="scientific">Microbulbifer epialgicus</name>
    <dbReference type="NCBI Taxonomy" id="393907"/>
    <lineage>
        <taxon>Bacteria</taxon>
        <taxon>Pseudomonadati</taxon>
        <taxon>Pseudomonadota</taxon>
        <taxon>Gammaproteobacteria</taxon>
        <taxon>Cellvibrionales</taxon>
        <taxon>Microbulbiferaceae</taxon>
        <taxon>Microbulbifer</taxon>
    </lineage>
</organism>
<gene>
    <name evidence="1" type="ORF">ACCI49_22805</name>
</gene>
<reference evidence="1 2" key="1">
    <citation type="submission" date="2024-08" db="EMBL/GenBank/DDBJ databases">
        <authorList>
            <person name="Ishaq N."/>
        </authorList>
    </citation>
    <scope>NUCLEOTIDE SEQUENCE [LARGE SCALE GENOMIC DNA]</scope>
    <source>
        <strain evidence="1 2">DSM 18651</strain>
    </source>
</reference>
<name>A0ABV4P5R6_9GAMM</name>
<comment type="caution">
    <text evidence="1">The sequence shown here is derived from an EMBL/GenBank/DDBJ whole genome shotgun (WGS) entry which is preliminary data.</text>
</comment>
<dbReference type="Proteomes" id="UP001569428">
    <property type="component" value="Unassembled WGS sequence"/>
</dbReference>
<protein>
    <submittedName>
        <fullName evidence="1">Uncharacterized protein</fullName>
    </submittedName>
</protein>